<dbReference type="SMART" id="SM00184">
    <property type="entry name" value="RING"/>
    <property type="match status" value="1"/>
</dbReference>
<reference evidence="4 5" key="1">
    <citation type="journal article" date="2022" name="Cell">
        <title>Repeat-based holocentromeres influence genome architecture and karyotype evolution.</title>
        <authorList>
            <person name="Hofstatter P.G."/>
            <person name="Thangavel G."/>
            <person name="Lux T."/>
            <person name="Neumann P."/>
            <person name="Vondrak T."/>
            <person name="Novak P."/>
            <person name="Zhang M."/>
            <person name="Costa L."/>
            <person name="Castellani M."/>
            <person name="Scott A."/>
            <person name="Toegelov H."/>
            <person name="Fuchs J."/>
            <person name="Mata-Sucre Y."/>
            <person name="Dias Y."/>
            <person name="Vanzela A.L.L."/>
            <person name="Huettel B."/>
            <person name="Almeida C.C.S."/>
            <person name="Simkova H."/>
            <person name="Souza G."/>
            <person name="Pedrosa-Harand A."/>
            <person name="Macas J."/>
            <person name="Mayer K.F.X."/>
            <person name="Houben A."/>
            <person name="Marques A."/>
        </authorList>
    </citation>
    <scope>NUCLEOTIDE SEQUENCE [LARGE SCALE GENOMIC DNA]</scope>
    <source>
        <strain evidence="4">RhyTen1mFocal</strain>
    </source>
</reference>
<dbReference type="GO" id="GO:0008270">
    <property type="term" value="F:zinc ion binding"/>
    <property type="evidence" value="ECO:0007669"/>
    <property type="project" value="UniProtKB-KW"/>
</dbReference>
<evidence type="ECO:0000313" key="4">
    <source>
        <dbReference type="EMBL" id="KAJ3708593.1"/>
    </source>
</evidence>
<dbReference type="InterPro" id="IPR001841">
    <property type="entry name" value="Znf_RING"/>
</dbReference>
<keyword evidence="1" id="KW-0862">Zinc</keyword>
<dbReference type="PROSITE" id="PS50089">
    <property type="entry name" value="ZF_RING_2"/>
    <property type="match status" value="1"/>
</dbReference>
<dbReference type="SUPFAM" id="SSF57850">
    <property type="entry name" value="RING/U-box"/>
    <property type="match status" value="1"/>
</dbReference>
<evidence type="ECO:0000259" key="3">
    <source>
        <dbReference type="PROSITE" id="PS50089"/>
    </source>
</evidence>
<keyword evidence="5" id="KW-1185">Reference proteome</keyword>
<dbReference type="Gene3D" id="3.30.40.10">
    <property type="entry name" value="Zinc/RING finger domain, C3HC4 (zinc finger)"/>
    <property type="match status" value="1"/>
</dbReference>
<organism evidence="4 5">
    <name type="scientific">Rhynchospora tenuis</name>
    <dbReference type="NCBI Taxonomy" id="198213"/>
    <lineage>
        <taxon>Eukaryota</taxon>
        <taxon>Viridiplantae</taxon>
        <taxon>Streptophyta</taxon>
        <taxon>Embryophyta</taxon>
        <taxon>Tracheophyta</taxon>
        <taxon>Spermatophyta</taxon>
        <taxon>Magnoliopsida</taxon>
        <taxon>Liliopsida</taxon>
        <taxon>Poales</taxon>
        <taxon>Cyperaceae</taxon>
        <taxon>Cyperoideae</taxon>
        <taxon>Rhynchosporeae</taxon>
        <taxon>Rhynchospora</taxon>
    </lineage>
</organism>
<dbReference type="AlphaFoldDB" id="A0AAD6A336"/>
<evidence type="ECO:0000256" key="2">
    <source>
        <dbReference type="SAM" id="MobiDB-lite"/>
    </source>
</evidence>
<dbReference type="InterPro" id="IPR013083">
    <property type="entry name" value="Znf_RING/FYVE/PHD"/>
</dbReference>
<sequence length="285" mass="31133">MNSRDIRRTVTLSQQLTMEDSDSPDHFIIPTRKPIPTYNNNIPARSATGHWDGASLRTASGRTLFDIINQDDNWKPVKDRLRLQRAGAAFSDSPTSSDGPPSFNPMERAPSSMMSGVGGSRMPFGGAPSLRRNPTFARSMTRSVSIQPGSVLATGSAPNVGEIVITDITDVTDENEKAEEKPKEEPGQGGVSLMALLEQTDTQWGDDGPDGTDELNYDDDDEGCDDDEDGEGIYHVCCVCMVRHKGAAFIPCGHTFCRLCSRELWVSRGNCPLCNGFIQEILDIF</sequence>
<evidence type="ECO:0000256" key="1">
    <source>
        <dbReference type="PROSITE-ProRule" id="PRU00175"/>
    </source>
</evidence>
<evidence type="ECO:0000313" key="5">
    <source>
        <dbReference type="Proteomes" id="UP001210211"/>
    </source>
</evidence>
<feature type="domain" description="RING-type" evidence="3">
    <location>
        <begin position="237"/>
        <end position="275"/>
    </location>
</feature>
<dbReference type="Pfam" id="PF13920">
    <property type="entry name" value="zf-C3HC4_3"/>
    <property type="match status" value="1"/>
</dbReference>
<dbReference type="CDD" id="cd16449">
    <property type="entry name" value="RING-HC"/>
    <property type="match status" value="1"/>
</dbReference>
<accession>A0AAD6A336</accession>
<feature type="region of interest" description="Disordered" evidence="2">
    <location>
        <begin position="87"/>
        <end position="115"/>
    </location>
</feature>
<dbReference type="PANTHER" id="PTHR46629">
    <property type="entry name" value="OS01G0917900 PROTEIN"/>
    <property type="match status" value="1"/>
</dbReference>
<dbReference type="EMBL" id="JAMRDG010000001">
    <property type="protein sequence ID" value="KAJ3708593.1"/>
    <property type="molecule type" value="Genomic_DNA"/>
</dbReference>
<gene>
    <name evidence="4" type="ORF">LUZ61_012298</name>
</gene>
<keyword evidence="1" id="KW-0479">Metal-binding</keyword>
<protein>
    <recommendedName>
        <fullName evidence="3">RING-type domain-containing protein</fullName>
    </recommendedName>
</protein>
<keyword evidence="1" id="KW-0863">Zinc-finger</keyword>
<name>A0AAD6A336_9POAL</name>
<feature type="compositionally biased region" description="Low complexity" evidence="2">
    <location>
        <begin position="91"/>
        <end position="101"/>
    </location>
</feature>
<dbReference type="Proteomes" id="UP001210211">
    <property type="component" value="Unassembled WGS sequence"/>
</dbReference>
<proteinExistence type="predicted"/>
<comment type="caution">
    <text evidence="4">The sequence shown here is derived from an EMBL/GenBank/DDBJ whole genome shotgun (WGS) entry which is preliminary data.</text>
</comment>